<evidence type="ECO:0000313" key="8">
    <source>
        <dbReference type="Proteomes" id="UP000295210"/>
    </source>
</evidence>
<organism evidence="7 8">
    <name type="scientific">Acidipila rosea</name>
    <dbReference type="NCBI Taxonomy" id="768535"/>
    <lineage>
        <taxon>Bacteria</taxon>
        <taxon>Pseudomonadati</taxon>
        <taxon>Acidobacteriota</taxon>
        <taxon>Terriglobia</taxon>
        <taxon>Terriglobales</taxon>
        <taxon>Acidobacteriaceae</taxon>
        <taxon>Acidipila</taxon>
    </lineage>
</organism>
<dbReference type="PANTHER" id="PTHR30093:SF44">
    <property type="entry name" value="TYPE II SECRETION SYSTEM CORE PROTEIN G"/>
    <property type="match status" value="1"/>
</dbReference>
<dbReference type="InterPro" id="IPR012902">
    <property type="entry name" value="N_methyl_site"/>
</dbReference>
<comment type="caution">
    <text evidence="7">The sequence shown here is derived from an EMBL/GenBank/DDBJ whole genome shotgun (WGS) entry which is preliminary data.</text>
</comment>
<dbReference type="GO" id="GO:0016020">
    <property type="term" value="C:membrane"/>
    <property type="evidence" value="ECO:0007669"/>
    <property type="project" value="UniProtKB-SubCell"/>
</dbReference>
<comment type="subcellular location">
    <subcellularLocation>
        <location evidence="1">Membrane</location>
        <topology evidence="1">Single-pass membrane protein</topology>
    </subcellularLocation>
</comment>
<dbReference type="InterPro" id="IPR045584">
    <property type="entry name" value="Pilin-like"/>
</dbReference>
<keyword evidence="3 6" id="KW-0812">Transmembrane</keyword>
<protein>
    <submittedName>
        <fullName evidence="7">Type IV pilus assembly protein PilA</fullName>
    </submittedName>
</protein>
<dbReference type="Gene3D" id="3.30.700.10">
    <property type="entry name" value="Glycoprotein, Type 4 Pilin"/>
    <property type="match status" value="1"/>
</dbReference>
<accession>A0A4R1LC88</accession>
<evidence type="ECO:0000256" key="3">
    <source>
        <dbReference type="ARBA" id="ARBA00022692"/>
    </source>
</evidence>
<dbReference type="Proteomes" id="UP000295210">
    <property type="component" value="Unassembled WGS sequence"/>
</dbReference>
<name>A0A4R1LC88_9BACT</name>
<feature type="transmembrane region" description="Helical" evidence="6">
    <location>
        <begin position="20"/>
        <end position="42"/>
    </location>
</feature>
<evidence type="ECO:0000313" key="7">
    <source>
        <dbReference type="EMBL" id="TCK76002.1"/>
    </source>
</evidence>
<dbReference type="Pfam" id="PF07963">
    <property type="entry name" value="N_methyl"/>
    <property type="match status" value="1"/>
</dbReference>
<keyword evidence="5 6" id="KW-0472">Membrane</keyword>
<keyword evidence="8" id="KW-1185">Reference proteome</keyword>
<evidence type="ECO:0000256" key="6">
    <source>
        <dbReference type="SAM" id="Phobius"/>
    </source>
</evidence>
<gene>
    <name evidence="7" type="ORF">C7378_1007</name>
</gene>
<sequence length="173" mass="18888">MIRKLCRKYRSRRHEAGFTLMELLIVISIMLILMLIAIPNMLNLRSQANETSAIQSLRAIYQAEIQYQTNYPANGFACSLQVLGGESGATPPSAQNAQLLQHDLTVGQKAGYTFNIVNCTKTTVNNQDMYTSYEATAVPQAVGKTGHRGFCIDMAGEIKADPAGGTNCTNPIQ</sequence>
<keyword evidence="2" id="KW-0488">Methylation</keyword>
<evidence type="ECO:0000256" key="2">
    <source>
        <dbReference type="ARBA" id="ARBA00022481"/>
    </source>
</evidence>
<proteinExistence type="predicted"/>
<evidence type="ECO:0000256" key="4">
    <source>
        <dbReference type="ARBA" id="ARBA00022989"/>
    </source>
</evidence>
<dbReference type="AlphaFoldDB" id="A0A4R1LC88"/>
<keyword evidence="4 6" id="KW-1133">Transmembrane helix</keyword>
<dbReference type="SUPFAM" id="SSF54523">
    <property type="entry name" value="Pili subunits"/>
    <property type="match status" value="1"/>
</dbReference>
<reference evidence="7 8" key="1">
    <citation type="submission" date="2019-03" db="EMBL/GenBank/DDBJ databases">
        <title>Genomic Encyclopedia of Type Strains, Phase IV (KMG-IV): sequencing the most valuable type-strain genomes for metagenomic binning, comparative biology and taxonomic classification.</title>
        <authorList>
            <person name="Goeker M."/>
        </authorList>
    </citation>
    <scope>NUCLEOTIDE SEQUENCE [LARGE SCALE GENOMIC DNA]</scope>
    <source>
        <strain evidence="7 8">DSM 103428</strain>
    </source>
</reference>
<dbReference type="PANTHER" id="PTHR30093">
    <property type="entry name" value="GENERAL SECRETION PATHWAY PROTEIN G"/>
    <property type="match status" value="1"/>
</dbReference>
<dbReference type="NCBIfam" id="TIGR02532">
    <property type="entry name" value="IV_pilin_GFxxxE"/>
    <property type="match status" value="1"/>
</dbReference>
<evidence type="ECO:0000256" key="5">
    <source>
        <dbReference type="ARBA" id="ARBA00023136"/>
    </source>
</evidence>
<dbReference type="OrthoDB" id="120207at2"/>
<dbReference type="RefSeq" id="WP_131992487.1">
    <property type="nucleotide sequence ID" value="NZ_SMGK01000001.1"/>
</dbReference>
<evidence type="ECO:0000256" key="1">
    <source>
        <dbReference type="ARBA" id="ARBA00004167"/>
    </source>
</evidence>
<dbReference type="EMBL" id="SMGK01000001">
    <property type="protein sequence ID" value="TCK76002.1"/>
    <property type="molecule type" value="Genomic_DNA"/>
</dbReference>